<dbReference type="GO" id="GO:0005829">
    <property type="term" value="C:cytosol"/>
    <property type="evidence" value="ECO:0007669"/>
    <property type="project" value="TreeGrafter"/>
</dbReference>
<evidence type="ECO:0000313" key="3">
    <source>
        <dbReference type="EMBL" id="OHU95547.1"/>
    </source>
</evidence>
<dbReference type="GO" id="GO:0003700">
    <property type="term" value="F:DNA-binding transcription factor activity"/>
    <property type="evidence" value="ECO:0007669"/>
    <property type="project" value="InterPro"/>
</dbReference>
<dbReference type="OrthoDB" id="5582699at2"/>
<evidence type="ECO:0000259" key="2">
    <source>
        <dbReference type="PROSITE" id="PS01124"/>
    </source>
</evidence>
<evidence type="ECO:0000256" key="1">
    <source>
        <dbReference type="ARBA" id="ARBA00023125"/>
    </source>
</evidence>
<sequence>MFDVCRQYCQVIAEYLPANTLINNRISMAQYFAALDEGAKLHKDPLWGFELGKQVDSAHYGLLGYLVESSTTLLEALDALLMFDKTVADIGVCQFSQSNRQACIVWQPYENNRHAILRNMTGWVAMVRKITGKALYPHHVEFTSQCTDTQVQRLTSWFGCKVVDNATRNAIIFDSEFLNLPILTRNELVNANLYPLIKDLQRAHNSDQSWLAKLQPTLHSCDLQLMSVSQLAKMAGTSSRTLQRHLKLHGLSFSKLVEQERKRRFTLFCDVLNKQALSELLGYAEQASLNRAVRRWYGKSPSDYVRQKQQDMS</sequence>
<dbReference type="GO" id="GO:0000976">
    <property type="term" value="F:transcription cis-regulatory region binding"/>
    <property type="evidence" value="ECO:0007669"/>
    <property type="project" value="TreeGrafter"/>
</dbReference>
<dbReference type="STRING" id="327939.BIW53_09980"/>
<dbReference type="PROSITE" id="PS01124">
    <property type="entry name" value="HTH_ARAC_FAMILY_2"/>
    <property type="match status" value="1"/>
</dbReference>
<keyword evidence="4" id="KW-1185">Reference proteome</keyword>
<dbReference type="Proteomes" id="UP000180253">
    <property type="component" value="Unassembled WGS sequence"/>
</dbReference>
<dbReference type="SMART" id="SM00342">
    <property type="entry name" value="HTH_ARAC"/>
    <property type="match status" value="1"/>
</dbReference>
<dbReference type="PANTHER" id="PTHR47894">
    <property type="entry name" value="HTH-TYPE TRANSCRIPTIONAL REGULATOR GADX"/>
    <property type="match status" value="1"/>
</dbReference>
<feature type="domain" description="HTH araC/xylS-type" evidence="2">
    <location>
        <begin position="208"/>
        <end position="307"/>
    </location>
</feature>
<dbReference type="RefSeq" id="WP_070991735.1">
    <property type="nucleotide sequence ID" value="NZ_CBCSHD010000002.1"/>
</dbReference>
<dbReference type="PANTHER" id="PTHR47894:SF1">
    <property type="entry name" value="HTH-TYPE TRANSCRIPTIONAL REGULATOR VQSM"/>
    <property type="match status" value="1"/>
</dbReference>
<dbReference type="Pfam" id="PF12833">
    <property type="entry name" value="HTH_18"/>
    <property type="match status" value="1"/>
</dbReference>
<reference evidence="3 4" key="1">
    <citation type="submission" date="2016-10" db="EMBL/GenBank/DDBJ databases">
        <title>Pseudoalteromonas amylolytica sp. nov., isolated from the surface seawater.</title>
        <authorList>
            <person name="Wu Y.-H."/>
            <person name="Cheng H."/>
            <person name="Jin X.-B."/>
            <person name="Wang C.-S."/>
            <person name="Xu X.-W."/>
        </authorList>
    </citation>
    <scope>NUCLEOTIDE SEQUENCE [LARGE SCALE GENOMIC DNA]</scope>
    <source>
        <strain evidence="3 4">JCM 12483</strain>
    </source>
</reference>
<organism evidence="3 4">
    <name type="scientific">Pseudoalteromonas byunsanensis</name>
    <dbReference type="NCBI Taxonomy" id="327939"/>
    <lineage>
        <taxon>Bacteria</taxon>
        <taxon>Pseudomonadati</taxon>
        <taxon>Pseudomonadota</taxon>
        <taxon>Gammaproteobacteria</taxon>
        <taxon>Alteromonadales</taxon>
        <taxon>Pseudoalteromonadaceae</taxon>
        <taxon>Pseudoalteromonas</taxon>
    </lineage>
</organism>
<dbReference type="InterPro" id="IPR032687">
    <property type="entry name" value="AraC-type_N"/>
</dbReference>
<dbReference type="EMBL" id="MNAN01000030">
    <property type="protein sequence ID" value="OHU95547.1"/>
    <property type="molecule type" value="Genomic_DNA"/>
</dbReference>
<dbReference type="Pfam" id="PF12625">
    <property type="entry name" value="Arabinose_bd"/>
    <property type="match status" value="1"/>
</dbReference>
<keyword evidence="1" id="KW-0238">DNA-binding</keyword>
<proteinExistence type="predicted"/>
<protein>
    <recommendedName>
        <fullName evidence="2">HTH araC/xylS-type domain-containing protein</fullName>
    </recommendedName>
</protein>
<evidence type="ECO:0000313" key="4">
    <source>
        <dbReference type="Proteomes" id="UP000180253"/>
    </source>
</evidence>
<dbReference type="Gene3D" id="1.10.10.60">
    <property type="entry name" value="Homeodomain-like"/>
    <property type="match status" value="1"/>
</dbReference>
<comment type="caution">
    <text evidence="3">The sequence shown here is derived from an EMBL/GenBank/DDBJ whole genome shotgun (WGS) entry which is preliminary data.</text>
</comment>
<gene>
    <name evidence="3" type="ORF">BIW53_09980</name>
</gene>
<accession>A0A1S1N880</accession>
<name>A0A1S1N880_9GAMM</name>
<dbReference type="AlphaFoldDB" id="A0A1S1N880"/>
<dbReference type="InterPro" id="IPR018060">
    <property type="entry name" value="HTH_AraC"/>
</dbReference>